<evidence type="ECO:0000256" key="3">
    <source>
        <dbReference type="ARBA" id="ARBA00022553"/>
    </source>
</evidence>
<organismHost>
    <name type="scientific">Apodemus sylvaticus</name>
    <name type="common">European woodmouse</name>
    <dbReference type="NCBI Taxonomy" id="10129"/>
</organismHost>
<evidence type="ECO:0000313" key="14">
    <source>
        <dbReference type="EMBL" id="AGY98599.1"/>
    </source>
</evidence>
<gene>
    <name evidence="14" type="primary">CPXV143</name>
</gene>
<evidence type="ECO:0000256" key="10">
    <source>
        <dbReference type="SAM" id="Coils"/>
    </source>
</evidence>
<evidence type="ECO:0000313" key="18">
    <source>
        <dbReference type="Proteomes" id="UP000115255"/>
    </source>
</evidence>
<dbReference type="Proteomes" id="UP000163863">
    <property type="component" value="Segment"/>
</dbReference>
<dbReference type="Proteomes" id="UP000097445">
    <property type="component" value="Genome"/>
</dbReference>
<keyword evidence="5 10" id="KW-0175">Coiled coil</keyword>
<accession>U5TG70</accession>
<evidence type="ECO:0000313" key="17">
    <source>
        <dbReference type="Proteomes" id="UP000097445"/>
    </source>
</evidence>
<organismHost>
    <name type="scientific">Loxodonta africana</name>
    <name type="common">African elephant</name>
    <dbReference type="NCBI Taxonomy" id="9785"/>
</organismHost>
<evidence type="ECO:0000256" key="6">
    <source>
        <dbReference type="ARBA" id="ARBA00023200"/>
    </source>
</evidence>
<keyword evidence="11" id="KW-1133">Transmembrane helix</keyword>
<evidence type="ECO:0000256" key="2">
    <source>
        <dbReference type="ARBA" id="ARBA00004192"/>
    </source>
</evidence>
<dbReference type="Proteomes" id="UP000137723">
    <property type="component" value="Segment"/>
</dbReference>
<evidence type="ECO:0000256" key="5">
    <source>
        <dbReference type="ARBA" id="ARBA00023054"/>
    </source>
</evidence>
<protein>
    <recommendedName>
        <fullName evidence="8">Protein OPG137</fullName>
    </recommendedName>
</protein>
<dbReference type="Proteomes" id="UP000115255">
    <property type="component" value="Segment"/>
</dbReference>
<feature type="transmembrane region" description="Helical" evidence="11">
    <location>
        <begin position="298"/>
        <end position="317"/>
    </location>
</feature>
<evidence type="ECO:0000256" key="8">
    <source>
        <dbReference type="ARBA" id="ARBA00034886"/>
    </source>
</evidence>
<keyword evidence="11" id="KW-0812">Transmembrane</keyword>
<evidence type="ECO:0000313" key="16">
    <source>
        <dbReference type="EMBL" id="AGY99875.1"/>
    </source>
</evidence>
<dbReference type="InterPro" id="IPR007755">
    <property type="entry name" value="Poxvirus_A11"/>
</dbReference>
<organismHost>
    <name type="scientific">Homo sapiens</name>
    <name type="common">Human</name>
    <dbReference type="NCBI Taxonomy" id="9606"/>
</organismHost>
<dbReference type="EMBL" id="KC813497">
    <property type="protein sequence ID" value="AGY98383.1"/>
    <property type="molecule type" value="Genomic_DNA"/>
</dbReference>
<keyword evidence="6" id="KW-1035">Host cytoplasm</keyword>
<feature type="coiled-coil region" evidence="10">
    <location>
        <begin position="150"/>
        <end position="177"/>
    </location>
</feature>
<comment type="function">
    <text evidence="1">Required for viral crescent formation early during virus morphogenesis.</text>
</comment>
<dbReference type="EMBL" id="KC813498">
    <property type="protein sequence ID" value="AGY98599.1"/>
    <property type="molecule type" value="Genomic_DNA"/>
</dbReference>
<dbReference type="Proteomes" id="UP000173670">
    <property type="component" value="Segment"/>
</dbReference>
<evidence type="ECO:0000313" key="12">
    <source>
        <dbReference type="EMBL" id="AGY97309.1"/>
    </source>
</evidence>
<sequence length="323" mass="36696">MTTVPVTDIQNDLITEFSEDNYPSNKNYEITLRQMSILTHVNNVVDREHNAAVVASPEEISSQLNEDLFPDDDSPATIIERVQPHTTIIDDTPPPTFRRELLISEQRQQREKRFNITVSKNAEAIMESRSMESRSMISSMPTQTPSLGVVYDKDKRIQMLEDEVVNLRNQRSNTKSSDNLDNFTRILFGKTPYKSTEVNKRIAIVNYANLNGSPLSVEDLDVCSEDEIDRIYKTIKQYHESRKRKIIVTNVIIIVINIIEQALLKLGFDEIKGLSTDITSEIIDVEIGDDCDAVASKLGIGNSPVLNIVLFILKIFVKRIKII</sequence>
<proteinExistence type="inferred from homology"/>
<organismHost>
    <name type="scientific">Bos taurus</name>
    <name type="common">Bovine</name>
    <dbReference type="NCBI Taxonomy" id="9913"/>
</organismHost>
<keyword evidence="4" id="KW-0426">Late protein</keyword>
<organismHost>
    <name type="scientific">Microtus agrestis</name>
    <name type="common">Short-tailed field vole</name>
    <dbReference type="NCBI Taxonomy" id="29092"/>
</organismHost>
<evidence type="ECO:0000256" key="1">
    <source>
        <dbReference type="ARBA" id="ARBA00002871"/>
    </source>
</evidence>
<dbReference type="EMBL" id="KC813504">
    <property type="protein sequence ID" value="AGY99875.1"/>
    <property type="molecule type" value="Genomic_DNA"/>
</dbReference>
<reference evidence="17 18" key="1">
    <citation type="submission" date="2013-03" db="EMBL/GenBank/DDBJ databases">
        <title>Genome-wide comparison of cowpoxviruses reveals a new clade related to Variola virus.</title>
        <authorList>
            <person name="Dabrowski P.W."/>
            <person name="Radonic A."/>
            <person name="Kurth A."/>
            <person name="Nitsche A."/>
        </authorList>
    </citation>
    <scope>NUCLEOTIDE SEQUENCE [LARGE SCALE GENOMIC DNA]</scope>
    <source>
        <strain evidence="12">HumLan08/1</strain>
        <strain evidence="13">JagKre08/1</strain>
        <strain evidence="14">JagKre08/2</strain>
        <strain evidence="15">MonKre08/4</strain>
        <strain evidence="16">RatHei09/1</strain>
    </source>
</reference>
<evidence type="ECO:0000313" key="15">
    <source>
        <dbReference type="EMBL" id="AGY99034.1"/>
    </source>
</evidence>
<keyword evidence="3" id="KW-0597">Phosphoprotein</keyword>
<evidence type="ECO:0000256" key="11">
    <source>
        <dbReference type="SAM" id="Phobius"/>
    </source>
</evidence>
<comment type="similarity">
    <text evidence="7">Belongs to the orthopoxvirus OPG137 family.</text>
</comment>
<organismHost>
    <name type="scientific">Mus musculus</name>
    <name type="common">Mouse</name>
    <dbReference type="NCBI Taxonomy" id="10090"/>
</organismHost>
<organismHost>
    <name type="scientific">Myodes glareolus</name>
    <name type="common">Bank vole</name>
    <name type="synonym">Clethrionomys glareolus</name>
    <dbReference type="NCBI Taxonomy" id="447135"/>
</organismHost>
<keyword evidence="11" id="KW-0472">Membrane</keyword>
<evidence type="ECO:0000313" key="13">
    <source>
        <dbReference type="EMBL" id="AGY98383.1"/>
    </source>
</evidence>
<evidence type="ECO:0000256" key="7">
    <source>
        <dbReference type="ARBA" id="ARBA00034709"/>
    </source>
</evidence>
<name>U5TG70_COWPX</name>
<dbReference type="EMBL" id="KC813492">
    <property type="protein sequence ID" value="AGY97309.1"/>
    <property type="molecule type" value="Genomic_DNA"/>
</dbReference>
<comment type="subcellular location">
    <subcellularLocation>
        <location evidence="2">Host cytoplasm</location>
    </subcellularLocation>
</comment>
<evidence type="ECO:0000256" key="4">
    <source>
        <dbReference type="ARBA" id="ARBA00022921"/>
    </source>
</evidence>
<feature type="transmembrane region" description="Helical" evidence="11">
    <location>
        <begin position="246"/>
        <end position="264"/>
    </location>
</feature>
<dbReference type="EMBL" id="KC813500">
    <property type="protein sequence ID" value="AGY99034.1"/>
    <property type="molecule type" value="Genomic_DNA"/>
</dbReference>
<comment type="subunit">
    <text evidence="9">Homomultimer. Interacts with OPG160.</text>
</comment>
<evidence type="ECO:0000256" key="9">
    <source>
        <dbReference type="ARBA" id="ARBA00046400"/>
    </source>
</evidence>
<dbReference type="GO" id="GO:0030430">
    <property type="term" value="C:host cell cytoplasm"/>
    <property type="evidence" value="ECO:0007669"/>
    <property type="project" value="UniProtKB-SubCell"/>
</dbReference>
<dbReference type="Pfam" id="PF05061">
    <property type="entry name" value="Pox_A11"/>
    <property type="match status" value="1"/>
</dbReference>
<organism evidence="14 17">
    <name type="scientific">Cowpox virus</name>
    <name type="common">CPV</name>
    <dbReference type="NCBI Taxonomy" id="10243"/>
    <lineage>
        <taxon>Viruses</taxon>
        <taxon>Varidnaviria</taxon>
        <taxon>Bamfordvirae</taxon>
        <taxon>Nucleocytoviricota</taxon>
        <taxon>Pokkesviricetes</taxon>
        <taxon>Chitovirales</taxon>
        <taxon>Poxviridae</taxon>
        <taxon>Chordopoxvirinae</taxon>
        <taxon>Orthopoxvirus</taxon>
        <taxon>Orthopoxvirus cowpox</taxon>
    </lineage>
</organism>
<organismHost>
    <name type="scientific">Felis catus</name>
    <name type="common">Cat</name>
    <name type="synonym">Felis silvestris catus</name>
    <dbReference type="NCBI Taxonomy" id="9685"/>
</organismHost>